<sequence length="299" mass="30932">MRALLSGVPVRLVGRQEPEGSVGRRADRDAGRGVSFPSGPFWLIGCGNMAGAMLRRWLSQGLDPAQVTVITRSGRGAPEGVRSLTALPIDETPATLMLGFKPQQLDDIAPTLSHLNPKLLLSILAGVEEAALATRIPAGATVRMMPNLPVAIGQGVTALFTRSTDAEIRAHAQSLAEALGLAPWIEDEARFDAVTALAGCGPAFVFRFIDAIAQAGVALGLDAELAQRLALATVDGAGSMAIGADASPGTLADRVASPGGSTREGLNVLDADDGLNTLMAATLAASERRNREMAAAARR</sequence>
<dbReference type="Gene3D" id="3.40.50.720">
    <property type="entry name" value="NAD(P)-binding Rossmann-like Domain"/>
    <property type="match status" value="1"/>
</dbReference>
<dbReference type="InterPro" id="IPR053790">
    <property type="entry name" value="P5CR-like_CS"/>
</dbReference>
<organism evidence="10 12">
    <name type="scientific">Sphingomonas paucimobilis</name>
    <name type="common">Pseudomonas paucimobilis</name>
    <dbReference type="NCBI Taxonomy" id="13689"/>
    <lineage>
        <taxon>Bacteria</taxon>
        <taxon>Pseudomonadati</taxon>
        <taxon>Pseudomonadota</taxon>
        <taxon>Alphaproteobacteria</taxon>
        <taxon>Sphingomonadales</taxon>
        <taxon>Sphingomonadaceae</taxon>
        <taxon>Sphingomonas</taxon>
    </lineage>
</organism>
<dbReference type="PANTHER" id="PTHR11645">
    <property type="entry name" value="PYRROLINE-5-CARBOXYLATE REDUCTASE"/>
    <property type="match status" value="1"/>
</dbReference>
<dbReference type="EMBL" id="CP065713">
    <property type="protein sequence ID" value="QPT07953.1"/>
    <property type="molecule type" value="Genomic_DNA"/>
</dbReference>
<protein>
    <recommendedName>
        <fullName evidence="4 5">Pyrroline-5-carboxylate reductase</fullName>
        <shortName evidence="4">P5C reductase</shortName>
        <shortName evidence="4">P5CR</shortName>
        <ecNumber evidence="4 5">1.5.1.2</ecNumber>
    </recommendedName>
    <alternativeName>
        <fullName evidence="4">PCA reductase</fullName>
    </alternativeName>
</protein>
<feature type="domain" description="Pyrroline-5-carboxylate reductase dimerisation" evidence="9">
    <location>
        <begin position="188"/>
        <end position="293"/>
    </location>
</feature>
<name>A0A411LG26_SPHPI</name>
<dbReference type="Pfam" id="PF14748">
    <property type="entry name" value="P5CR_dimer"/>
    <property type="match status" value="1"/>
</dbReference>
<evidence type="ECO:0000256" key="2">
    <source>
        <dbReference type="ARBA" id="ARBA00022857"/>
    </source>
</evidence>
<evidence type="ECO:0000256" key="5">
    <source>
        <dbReference type="NCBIfam" id="TIGR00112"/>
    </source>
</evidence>
<reference evidence="10 12" key="1">
    <citation type="submission" date="2020-05" db="EMBL/GenBank/DDBJ databases">
        <title>Draft Genome Sequences of Sphingomonas sp. Isolated from the International Space Station.</title>
        <authorList>
            <person name="Bijlani S."/>
            <person name="Singh N.K."/>
            <person name="Mason C.E."/>
            <person name="Wang C.C."/>
            <person name="Venkateswaran K."/>
        </authorList>
    </citation>
    <scope>NUCLEOTIDE SEQUENCE [LARGE SCALE GENOMIC DNA]</scope>
    <source>
        <strain evidence="10 12">FKI-L5-BR-P1</strain>
    </source>
</reference>
<evidence type="ECO:0000256" key="6">
    <source>
        <dbReference type="PIRSR" id="PIRSR000193-1"/>
    </source>
</evidence>
<dbReference type="InterPro" id="IPR028939">
    <property type="entry name" value="P5C_Rdtase_cat_N"/>
</dbReference>
<dbReference type="InterPro" id="IPR036291">
    <property type="entry name" value="NAD(P)-bd_dom_sf"/>
</dbReference>
<keyword evidence="4 7" id="KW-0641">Proline biosynthesis</keyword>
<evidence type="ECO:0000256" key="3">
    <source>
        <dbReference type="ARBA" id="ARBA00023002"/>
    </source>
</evidence>
<dbReference type="OrthoDB" id="9805754at2"/>
<evidence type="ECO:0000313" key="13">
    <source>
        <dbReference type="Proteomes" id="UP000594836"/>
    </source>
</evidence>
<comment type="subcellular location">
    <subcellularLocation>
        <location evidence="4">Cytoplasm</location>
    </subcellularLocation>
</comment>
<evidence type="ECO:0000313" key="12">
    <source>
        <dbReference type="Proteomes" id="UP000550136"/>
    </source>
</evidence>
<comment type="pathway">
    <text evidence="4 7">Amino-acid biosynthesis; L-proline biosynthesis; L-proline from L-glutamate 5-semialdehyde: step 1/1.</text>
</comment>
<comment type="similarity">
    <text evidence="1 4 7">Belongs to the pyrroline-5-carboxylate reductase family.</text>
</comment>
<evidence type="ECO:0000256" key="1">
    <source>
        <dbReference type="ARBA" id="ARBA00005525"/>
    </source>
</evidence>
<dbReference type="Proteomes" id="UP000550136">
    <property type="component" value="Unassembled WGS sequence"/>
</dbReference>
<dbReference type="PROSITE" id="PS00521">
    <property type="entry name" value="P5CR"/>
    <property type="match status" value="1"/>
</dbReference>
<proteinExistence type="inferred from homology"/>
<dbReference type="NCBIfam" id="TIGR00112">
    <property type="entry name" value="proC"/>
    <property type="match status" value="1"/>
</dbReference>
<keyword evidence="4 7" id="KW-0028">Amino-acid biosynthesis</keyword>
<evidence type="ECO:0000256" key="4">
    <source>
        <dbReference type="HAMAP-Rule" id="MF_01925"/>
    </source>
</evidence>
<accession>A0A411LG26</accession>
<dbReference type="PANTHER" id="PTHR11645:SF0">
    <property type="entry name" value="PYRROLINE-5-CARBOXYLATE REDUCTASE 3"/>
    <property type="match status" value="1"/>
</dbReference>
<dbReference type="UniPathway" id="UPA00098">
    <property type="reaction ID" value="UER00361"/>
</dbReference>
<dbReference type="Proteomes" id="UP000594836">
    <property type="component" value="Chromosome"/>
</dbReference>
<dbReference type="HAMAP" id="MF_01925">
    <property type="entry name" value="P5C_reductase"/>
    <property type="match status" value="1"/>
</dbReference>
<evidence type="ECO:0000259" key="8">
    <source>
        <dbReference type="Pfam" id="PF03807"/>
    </source>
</evidence>
<dbReference type="AlphaFoldDB" id="A0A411LG26"/>
<dbReference type="GO" id="GO:0055129">
    <property type="term" value="P:L-proline biosynthetic process"/>
    <property type="evidence" value="ECO:0007669"/>
    <property type="project" value="UniProtKB-UniRule"/>
</dbReference>
<feature type="binding site" evidence="6">
    <location>
        <begin position="44"/>
        <end position="49"/>
    </location>
    <ligand>
        <name>NADP(+)</name>
        <dbReference type="ChEBI" id="CHEBI:58349"/>
    </ligand>
</feature>
<dbReference type="InterPro" id="IPR008927">
    <property type="entry name" value="6-PGluconate_DH-like_C_sf"/>
</dbReference>
<comment type="catalytic activity">
    <reaction evidence="4 7">
        <text>L-proline + NADP(+) = (S)-1-pyrroline-5-carboxylate + NADPH + 2 H(+)</text>
        <dbReference type="Rhea" id="RHEA:14109"/>
        <dbReference type="ChEBI" id="CHEBI:15378"/>
        <dbReference type="ChEBI" id="CHEBI:17388"/>
        <dbReference type="ChEBI" id="CHEBI:57783"/>
        <dbReference type="ChEBI" id="CHEBI:58349"/>
        <dbReference type="ChEBI" id="CHEBI:60039"/>
        <dbReference type="EC" id="1.5.1.2"/>
    </reaction>
</comment>
<dbReference type="FunFam" id="1.10.3730.10:FF:000001">
    <property type="entry name" value="Pyrroline-5-carboxylate reductase"/>
    <property type="match status" value="1"/>
</dbReference>
<comment type="catalytic activity">
    <reaction evidence="4">
        <text>L-proline + NAD(+) = (S)-1-pyrroline-5-carboxylate + NADH + 2 H(+)</text>
        <dbReference type="Rhea" id="RHEA:14105"/>
        <dbReference type="ChEBI" id="CHEBI:15378"/>
        <dbReference type="ChEBI" id="CHEBI:17388"/>
        <dbReference type="ChEBI" id="CHEBI:57540"/>
        <dbReference type="ChEBI" id="CHEBI:57945"/>
        <dbReference type="ChEBI" id="CHEBI:60039"/>
        <dbReference type="EC" id="1.5.1.2"/>
    </reaction>
</comment>
<keyword evidence="3 4" id="KW-0560">Oxidoreductase</keyword>
<keyword evidence="2 4" id="KW-0521">NADP</keyword>
<dbReference type="EC" id="1.5.1.2" evidence="4 5"/>
<feature type="binding site" evidence="6">
    <location>
        <position position="71"/>
    </location>
    <ligand>
        <name>NADP(+)</name>
        <dbReference type="ChEBI" id="CHEBI:58349"/>
    </ligand>
</feature>
<feature type="domain" description="Pyrroline-5-carboxylate reductase catalytic N-terminal" evidence="8">
    <location>
        <begin position="43"/>
        <end position="126"/>
    </location>
</feature>
<evidence type="ECO:0000259" key="9">
    <source>
        <dbReference type="Pfam" id="PF14748"/>
    </source>
</evidence>
<evidence type="ECO:0000313" key="10">
    <source>
        <dbReference type="EMBL" id="NNG57910.1"/>
    </source>
</evidence>
<dbReference type="GO" id="GO:0005737">
    <property type="term" value="C:cytoplasm"/>
    <property type="evidence" value="ECO:0007669"/>
    <property type="project" value="UniProtKB-SubCell"/>
</dbReference>
<dbReference type="InterPro" id="IPR029036">
    <property type="entry name" value="P5CR_dimer"/>
</dbReference>
<reference evidence="11 13" key="2">
    <citation type="submission" date="2020-12" db="EMBL/GenBank/DDBJ databases">
        <title>FDA dAtabase for Regulatory Grade micrObial Sequences (FDA-ARGOS): Supporting development and validation of Infectious Disease Dx tests.</title>
        <authorList>
            <person name="Sproer C."/>
            <person name="Gronow S."/>
            <person name="Severitt S."/>
            <person name="Schroder I."/>
            <person name="Tallon L."/>
            <person name="Sadzewicz L."/>
            <person name="Zhao X."/>
            <person name="Boylan J."/>
            <person name="Ott S."/>
            <person name="Bowen H."/>
            <person name="Vavikolanu K."/>
            <person name="Mehta A."/>
            <person name="Aluvathingal J."/>
            <person name="Nadendla S."/>
            <person name="Lowell S."/>
            <person name="Myers T."/>
            <person name="Yan Y."/>
            <person name="Sichtig H."/>
        </authorList>
    </citation>
    <scope>NUCLEOTIDE SEQUENCE [LARGE SCALE GENOMIC DNA]</scope>
    <source>
        <strain evidence="11 13">FDAARGOS_881</strain>
    </source>
</reference>
<dbReference type="InterPro" id="IPR000304">
    <property type="entry name" value="Pyrroline-COOH_reductase"/>
</dbReference>
<dbReference type="Gene3D" id="1.10.3730.10">
    <property type="entry name" value="ProC C-terminal domain-like"/>
    <property type="match status" value="1"/>
</dbReference>
<dbReference type="GO" id="GO:0004735">
    <property type="term" value="F:pyrroline-5-carboxylate reductase activity"/>
    <property type="evidence" value="ECO:0007669"/>
    <property type="project" value="UniProtKB-UniRule"/>
</dbReference>
<dbReference type="SUPFAM" id="SSF51735">
    <property type="entry name" value="NAD(P)-binding Rossmann-fold domains"/>
    <property type="match status" value="1"/>
</dbReference>
<dbReference type="SUPFAM" id="SSF48179">
    <property type="entry name" value="6-phosphogluconate dehydrogenase C-terminal domain-like"/>
    <property type="match status" value="1"/>
</dbReference>
<dbReference type="EMBL" id="JABEOU010000033">
    <property type="protein sequence ID" value="NNG57910.1"/>
    <property type="molecule type" value="Genomic_DNA"/>
</dbReference>
<evidence type="ECO:0000313" key="11">
    <source>
        <dbReference type="EMBL" id="QPT07953.1"/>
    </source>
</evidence>
<keyword evidence="4" id="KW-0963">Cytoplasm</keyword>
<evidence type="ECO:0000256" key="7">
    <source>
        <dbReference type="RuleBase" id="RU003903"/>
    </source>
</evidence>
<dbReference type="Pfam" id="PF03807">
    <property type="entry name" value="F420_oxidored"/>
    <property type="match status" value="1"/>
</dbReference>
<gene>
    <name evidence="4 10" type="primary">proC</name>
    <name evidence="10" type="ORF">HKX06_11060</name>
    <name evidence="11" type="ORF">I6G38_14355</name>
</gene>
<comment type="function">
    <text evidence="4">Catalyzes the reduction of 1-pyrroline-5-carboxylate (PCA) to L-proline.</text>
</comment>
<dbReference type="PIRSF" id="PIRSF000193">
    <property type="entry name" value="Pyrrol-5-carb_rd"/>
    <property type="match status" value="1"/>
</dbReference>